<gene>
    <name evidence="1" type="ORF">HMPREF1549_02775</name>
</gene>
<dbReference type="HOGENOM" id="CLU_3094666_0_0_11"/>
<dbReference type="EMBL" id="AWSD01000332">
    <property type="protein sequence ID" value="ERH15948.1"/>
    <property type="molecule type" value="Genomic_DNA"/>
</dbReference>
<organism evidence="1 2">
    <name type="scientific">Actinomyces johnsonii F0510</name>
    <dbReference type="NCBI Taxonomy" id="1227262"/>
    <lineage>
        <taxon>Bacteria</taxon>
        <taxon>Bacillati</taxon>
        <taxon>Actinomycetota</taxon>
        <taxon>Actinomycetes</taxon>
        <taxon>Actinomycetales</taxon>
        <taxon>Actinomycetaceae</taxon>
        <taxon>Actinomyces</taxon>
    </lineage>
</organism>
<dbReference type="AlphaFoldDB" id="U1R8E7"/>
<evidence type="ECO:0000313" key="1">
    <source>
        <dbReference type="EMBL" id="ERH15948.1"/>
    </source>
</evidence>
<protein>
    <submittedName>
        <fullName evidence="1">Uncharacterized protein</fullName>
    </submittedName>
</protein>
<accession>U1R8E7</accession>
<comment type="caution">
    <text evidence="1">The sequence shown here is derived from an EMBL/GenBank/DDBJ whole genome shotgun (WGS) entry which is preliminary data.</text>
</comment>
<evidence type="ECO:0000313" key="2">
    <source>
        <dbReference type="Proteomes" id="UP000016498"/>
    </source>
</evidence>
<reference evidence="1 2" key="1">
    <citation type="submission" date="2013-06" db="EMBL/GenBank/DDBJ databases">
        <authorList>
            <person name="Weinstock G."/>
            <person name="Sodergren E."/>
            <person name="Lobos E.A."/>
            <person name="Fulton L."/>
            <person name="Fulton R."/>
            <person name="Courtney L."/>
            <person name="Fronick C."/>
            <person name="O'Laughlin M."/>
            <person name="Godfrey J."/>
            <person name="Wilson R.M."/>
            <person name="Miner T."/>
            <person name="Farmer C."/>
            <person name="Delehaunty K."/>
            <person name="Cordes M."/>
            <person name="Minx P."/>
            <person name="Tomlinson C."/>
            <person name="Chen J."/>
            <person name="Wollam A."/>
            <person name="Pepin K.H."/>
            <person name="Bhonagiri V."/>
            <person name="Zhang X."/>
            <person name="Warren W."/>
            <person name="Mitreva M."/>
            <person name="Mardis E.R."/>
            <person name="Wilson R.K."/>
        </authorList>
    </citation>
    <scope>NUCLEOTIDE SEQUENCE [LARGE SCALE GENOMIC DNA]</scope>
    <source>
        <strain evidence="1 2">F0510</strain>
    </source>
</reference>
<name>U1R8E7_9ACTO</name>
<sequence>MLSARNRQVQEMTPSTFQPIGRAAALRISMSARMSPGMCACSYARTWPDIT</sequence>
<proteinExistence type="predicted"/>
<dbReference type="Proteomes" id="UP000016498">
    <property type="component" value="Unassembled WGS sequence"/>
</dbReference>